<reference evidence="2 3" key="1">
    <citation type="submission" date="2019-08" db="EMBL/GenBank/DDBJ databases">
        <title>Gluconobacter frateurii HD924 genome.</title>
        <authorList>
            <person name="Liu Y."/>
            <person name="Zhang P."/>
        </authorList>
    </citation>
    <scope>NUCLEOTIDE SEQUENCE [LARGE SCALE GENOMIC DNA]</scope>
    <source>
        <strain evidence="2 3">HD924</strain>
    </source>
</reference>
<sequence length="117" mass="13171">MPEIKESASADPIRLLEDRVLKVETAHEMLSDRHDEFRQEMRTEVQSLRKDLQDVKAQLVPVVSGMGDLKKMLKTANDDRFAKDQALRLTVWAANALGPYLLIVLVALAAYLKGHMG</sequence>
<dbReference type="EMBL" id="CP043043">
    <property type="protein sequence ID" value="QEH97267.1"/>
    <property type="molecule type" value="Genomic_DNA"/>
</dbReference>
<evidence type="ECO:0000313" key="2">
    <source>
        <dbReference type="EMBL" id="QEH97267.1"/>
    </source>
</evidence>
<dbReference type="RefSeq" id="WP_148620924.1">
    <property type="nucleotide sequence ID" value="NZ_CP043043.1"/>
</dbReference>
<feature type="transmembrane region" description="Helical" evidence="1">
    <location>
        <begin position="89"/>
        <end position="112"/>
    </location>
</feature>
<keyword evidence="1" id="KW-0472">Membrane</keyword>
<gene>
    <name evidence="2" type="ORF">FXF46_14180</name>
</gene>
<name>A0AAP9EV33_GLUTH</name>
<proteinExistence type="predicted"/>
<protein>
    <submittedName>
        <fullName evidence="2">Uncharacterized protein</fullName>
    </submittedName>
</protein>
<dbReference type="AlphaFoldDB" id="A0AAP9EV33"/>
<keyword evidence="1" id="KW-1133">Transmembrane helix</keyword>
<accession>A0AAP9EV33</accession>
<dbReference type="KEGG" id="gti:FXF46_14180"/>
<evidence type="ECO:0000256" key="1">
    <source>
        <dbReference type="SAM" id="Phobius"/>
    </source>
</evidence>
<evidence type="ECO:0000313" key="3">
    <source>
        <dbReference type="Proteomes" id="UP000323560"/>
    </source>
</evidence>
<dbReference type="Proteomes" id="UP000323560">
    <property type="component" value="Chromosome"/>
</dbReference>
<organism evidence="2 3">
    <name type="scientific">Gluconobacter thailandicus</name>
    <dbReference type="NCBI Taxonomy" id="257438"/>
    <lineage>
        <taxon>Bacteria</taxon>
        <taxon>Pseudomonadati</taxon>
        <taxon>Pseudomonadota</taxon>
        <taxon>Alphaproteobacteria</taxon>
        <taxon>Acetobacterales</taxon>
        <taxon>Acetobacteraceae</taxon>
        <taxon>Gluconobacter</taxon>
    </lineage>
</organism>
<keyword evidence="1" id="KW-0812">Transmembrane</keyword>